<proteinExistence type="inferred from homology"/>
<reference evidence="19" key="1">
    <citation type="journal article" date="2019" name="Int. J. Syst. Evol. Microbiol.">
        <title>The Global Catalogue of Microorganisms (GCM) 10K type strain sequencing project: providing services to taxonomists for standard genome sequencing and annotation.</title>
        <authorList>
            <consortium name="The Broad Institute Genomics Platform"/>
            <consortium name="The Broad Institute Genome Sequencing Center for Infectious Disease"/>
            <person name="Wu L."/>
            <person name="Ma J."/>
        </authorList>
    </citation>
    <scope>NUCLEOTIDE SEQUENCE [LARGE SCALE GENOMIC DNA]</scope>
    <source>
        <strain evidence="19">CCUG 52537</strain>
    </source>
</reference>
<evidence type="ECO:0000313" key="19">
    <source>
        <dbReference type="Proteomes" id="UP001597124"/>
    </source>
</evidence>
<evidence type="ECO:0000256" key="11">
    <source>
        <dbReference type="ARBA" id="ARBA00023235"/>
    </source>
</evidence>
<dbReference type="PROSITE" id="PS00166">
    <property type="entry name" value="ENOYL_COA_HYDRATASE"/>
    <property type="match status" value="1"/>
</dbReference>
<dbReference type="Gene3D" id="3.90.226.10">
    <property type="entry name" value="2-enoyl-CoA Hydratase, Chain A, domain 1"/>
    <property type="match status" value="1"/>
</dbReference>
<dbReference type="CDD" id="cd06558">
    <property type="entry name" value="crotonase-like"/>
    <property type="match status" value="1"/>
</dbReference>
<keyword evidence="9" id="KW-0443">Lipid metabolism</keyword>
<keyword evidence="6" id="KW-0442">Lipid degradation</keyword>
<comment type="similarity">
    <text evidence="15">Belongs to the enoyl-CoA hydratase/isomerase family.</text>
</comment>
<comment type="catalytic activity">
    <reaction evidence="14">
        <text>a (3S)-3-hydroxyacyl-CoA + NAD(+) = a 3-oxoacyl-CoA + NADH + H(+)</text>
        <dbReference type="Rhea" id="RHEA:22432"/>
        <dbReference type="ChEBI" id="CHEBI:15378"/>
        <dbReference type="ChEBI" id="CHEBI:57318"/>
        <dbReference type="ChEBI" id="CHEBI:57540"/>
        <dbReference type="ChEBI" id="CHEBI:57945"/>
        <dbReference type="ChEBI" id="CHEBI:90726"/>
        <dbReference type="EC" id="1.1.1.35"/>
    </reaction>
</comment>
<evidence type="ECO:0000256" key="1">
    <source>
        <dbReference type="ARBA" id="ARBA00004275"/>
    </source>
</evidence>
<accession>A0ABW3C918</accession>
<comment type="subunit">
    <text evidence="4">Monomer.</text>
</comment>
<evidence type="ECO:0000259" key="17">
    <source>
        <dbReference type="Pfam" id="PF02737"/>
    </source>
</evidence>
<evidence type="ECO:0000256" key="13">
    <source>
        <dbReference type="ARBA" id="ARBA00023268"/>
    </source>
</evidence>
<name>A0ABW3C918_SPHXN</name>
<evidence type="ECO:0000256" key="15">
    <source>
        <dbReference type="RuleBase" id="RU003707"/>
    </source>
</evidence>
<dbReference type="InterPro" id="IPR036291">
    <property type="entry name" value="NAD(P)-bd_dom_sf"/>
</dbReference>
<evidence type="ECO:0000256" key="4">
    <source>
        <dbReference type="ARBA" id="ARBA00011245"/>
    </source>
</evidence>
<organism evidence="18 19">
    <name type="scientific">Sphingosinicella xenopeptidilytica</name>
    <dbReference type="NCBI Taxonomy" id="364098"/>
    <lineage>
        <taxon>Bacteria</taxon>
        <taxon>Pseudomonadati</taxon>
        <taxon>Pseudomonadota</taxon>
        <taxon>Alphaproteobacteria</taxon>
        <taxon>Sphingomonadales</taxon>
        <taxon>Sphingosinicellaceae</taxon>
        <taxon>Sphingosinicella</taxon>
    </lineage>
</organism>
<gene>
    <name evidence="18" type="ORF">ACFQ00_18890</name>
</gene>
<evidence type="ECO:0000256" key="3">
    <source>
        <dbReference type="ARBA" id="ARBA00008750"/>
    </source>
</evidence>
<keyword evidence="10" id="KW-0576">Peroxisome</keyword>
<evidence type="ECO:0000256" key="12">
    <source>
        <dbReference type="ARBA" id="ARBA00023239"/>
    </source>
</evidence>
<keyword evidence="5" id="KW-0276">Fatty acid metabolism</keyword>
<dbReference type="Pfam" id="PF02737">
    <property type="entry name" value="3HCDH_N"/>
    <property type="match status" value="1"/>
</dbReference>
<evidence type="ECO:0000259" key="16">
    <source>
        <dbReference type="Pfam" id="PF00725"/>
    </source>
</evidence>
<dbReference type="InterPro" id="IPR001753">
    <property type="entry name" value="Enoyl-CoA_hydra/iso"/>
</dbReference>
<dbReference type="InterPro" id="IPR029045">
    <property type="entry name" value="ClpP/crotonase-like_dom_sf"/>
</dbReference>
<dbReference type="Proteomes" id="UP001597124">
    <property type="component" value="Unassembled WGS sequence"/>
</dbReference>
<dbReference type="SUPFAM" id="SSF48179">
    <property type="entry name" value="6-phosphogluconate dehydrogenase C-terminal domain-like"/>
    <property type="match status" value="2"/>
</dbReference>
<dbReference type="InterPro" id="IPR018376">
    <property type="entry name" value="Enoyl-CoA_hyd/isom_CS"/>
</dbReference>
<dbReference type="EMBL" id="JBHTIK010000015">
    <property type="protein sequence ID" value="MFD0850407.1"/>
    <property type="molecule type" value="Genomic_DNA"/>
</dbReference>
<evidence type="ECO:0000256" key="7">
    <source>
        <dbReference type="ARBA" id="ARBA00023002"/>
    </source>
</evidence>
<keyword evidence="19" id="KW-1185">Reference proteome</keyword>
<feature type="domain" description="3-hydroxyacyl-CoA dehydrogenase C-terminal" evidence="16">
    <location>
        <begin position="478"/>
        <end position="562"/>
    </location>
</feature>
<feature type="domain" description="3-hydroxyacyl-CoA dehydrogenase NAD binding" evidence="17">
    <location>
        <begin position="298"/>
        <end position="473"/>
    </location>
</feature>
<sequence length="688" mass="73043">MTAINDVVDLSRDGEIAVITVNSPPVNALSAPVRDGIAEGVTSAVADAEVKAIVLICAGRTFIAGADITEFGKPPRGTSLHQMIDVIESATKPVIAAIHGTALGGGLETALGAHYRVAVPSAKLGLPEVKLGLLPGAGGTQRLPRVVGAEAALKMVTSGNPIGAKAALDSGLVDELVDEADLRGGAIAFAQKVVAENRPLKKIRDRSVTAEPALFAEFRAANARKFRGFDAPEANIKCIEAAVSLPFEEGMKRERELFMELMTGTQSAAQRHIFFAERQAARIKDLPEGTSPRPVKSVGVIGAGTMGGGISMNFLSAGIPVTIVETNPEALERGVGIMRKNYAASAAKGALKPEAVEANMGRLTPVLDLEALKDCDLIIEAVFEDMAVKKEIFAKLDRIAKPGAILASNTSYLDVDEIASATSRPQDVVGLHFFSPANVMKLLEVVRGAKTAPDVLATAMGLAKTIGKVAVVAGVCFGFIGNRMLRARQDQAQALILEGAMPWDVDRVLYDFGFPMGPFQMADLAGLDIGWSAATSKGETVRDRLCEAGKRGQKTGSGFYDYDEKRNRTPSKVAEEIILAKSAELGIARRQVSDAEILERCIYPMINEGAKILEEGIAQRPSDIDVAWIYGYGFPVYRGGPMFYGDTVGLKAVLEGLEKYEKIHGAAFKPAALLTKLAAEGKSFRDLN</sequence>
<dbReference type="PANTHER" id="PTHR23309">
    <property type="entry name" value="3-HYDROXYACYL-COA DEHYROGENASE"/>
    <property type="match status" value="1"/>
</dbReference>
<evidence type="ECO:0000256" key="2">
    <source>
        <dbReference type="ARBA" id="ARBA00005005"/>
    </source>
</evidence>
<evidence type="ECO:0000256" key="6">
    <source>
        <dbReference type="ARBA" id="ARBA00022963"/>
    </source>
</evidence>
<evidence type="ECO:0000256" key="10">
    <source>
        <dbReference type="ARBA" id="ARBA00023140"/>
    </source>
</evidence>
<dbReference type="InterPro" id="IPR008927">
    <property type="entry name" value="6-PGluconate_DH-like_C_sf"/>
</dbReference>
<evidence type="ECO:0000313" key="18">
    <source>
        <dbReference type="EMBL" id="MFD0850407.1"/>
    </source>
</evidence>
<keyword evidence="13" id="KW-0511">Multifunctional enzyme</keyword>
<dbReference type="PANTHER" id="PTHR23309:SF49">
    <property type="entry name" value="PEROXISOMAL BIFUNCTIONAL ENZYME"/>
    <property type="match status" value="1"/>
</dbReference>
<comment type="pathway">
    <text evidence="2">Lipid metabolism; fatty acid beta-oxidation.</text>
</comment>
<dbReference type="RefSeq" id="WP_381494628.1">
    <property type="nucleotide sequence ID" value="NZ_JBHTIK010000015.1"/>
</dbReference>
<dbReference type="InterPro" id="IPR006108">
    <property type="entry name" value="3HC_DH_C"/>
</dbReference>
<keyword evidence="12" id="KW-0456">Lyase</keyword>
<evidence type="ECO:0000256" key="9">
    <source>
        <dbReference type="ARBA" id="ARBA00023098"/>
    </source>
</evidence>
<protein>
    <submittedName>
        <fullName evidence="18">3-hydroxyacyl-CoA dehydrogenase NAD-binding domain-containing protein</fullName>
    </submittedName>
</protein>
<evidence type="ECO:0000256" key="14">
    <source>
        <dbReference type="ARBA" id="ARBA00049556"/>
    </source>
</evidence>
<dbReference type="Gene3D" id="1.10.1040.50">
    <property type="match status" value="1"/>
</dbReference>
<feature type="domain" description="3-hydroxyacyl-CoA dehydrogenase C-terminal" evidence="16">
    <location>
        <begin position="597"/>
        <end position="682"/>
    </location>
</feature>
<keyword evidence="11" id="KW-0413">Isomerase</keyword>
<dbReference type="Pfam" id="PF00725">
    <property type="entry name" value="3HCDH"/>
    <property type="match status" value="2"/>
</dbReference>
<dbReference type="Gene3D" id="3.40.50.720">
    <property type="entry name" value="NAD(P)-binding Rossmann-like Domain"/>
    <property type="match status" value="1"/>
</dbReference>
<comment type="similarity">
    <text evidence="3">In the N-terminal section; belongs to the enoyl-CoA hydratase/isomerase family.</text>
</comment>
<evidence type="ECO:0000256" key="5">
    <source>
        <dbReference type="ARBA" id="ARBA00022832"/>
    </source>
</evidence>
<dbReference type="SUPFAM" id="SSF52096">
    <property type="entry name" value="ClpP/crotonase"/>
    <property type="match status" value="1"/>
</dbReference>
<evidence type="ECO:0000256" key="8">
    <source>
        <dbReference type="ARBA" id="ARBA00023027"/>
    </source>
</evidence>
<keyword evidence="8" id="KW-0520">NAD</keyword>
<comment type="subcellular location">
    <subcellularLocation>
        <location evidence="1">Peroxisome</location>
    </subcellularLocation>
</comment>
<keyword evidence="7" id="KW-0560">Oxidoreductase</keyword>
<dbReference type="SUPFAM" id="SSF51735">
    <property type="entry name" value="NAD(P)-binding Rossmann-fold domains"/>
    <property type="match status" value="1"/>
</dbReference>
<dbReference type="InterPro" id="IPR006176">
    <property type="entry name" value="3-OHacyl-CoA_DH_NAD-bd"/>
</dbReference>
<comment type="caution">
    <text evidence="18">The sequence shown here is derived from an EMBL/GenBank/DDBJ whole genome shotgun (WGS) entry which is preliminary data.</text>
</comment>
<dbReference type="Pfam" id="PF00378">
    <property type="entry name" value="ECH_1"/>
    <property type="match status" value="1"/>
</dbReference>